<dbReference type="PANTHER" id="PTHR34153">
    <property type="entry name" value="SI:CH211-262H13.3-RELATED-RELATED"/>
    <property type="match status" value="1"/>
</dbReference>
<protein>
    <recommendedName>
        <fullName evidence="2">DUF4806 domain-containing protein</fullName>
    </recommendedName>
</protein>
<feature type="domain" description="DUF4806" evidence="2">
    <location>
        <begin position="43"/>
        <end position="120"/>
    </location>
</feature>
<feature type="compositionally biased region" description="Low complexity" evidence="1">
    <location>
        <begin position="255"/>
        <end position="265"/>
    </location>
</feature>
<feature type="compositionally biased region" description="Low complexity" evidence="1">
    <location>
        <begin position="323"/>
        <end position="333"/>
    </location>
</feature>
<evidence type="ECO:0000259" key="2">
    <source>
        <dbReference type="Pfam" id="PF16064"/>
    </source>
</evidence>
<feature type="compositionally biased region" description="Polar residues" evidence="1">
    <location>
        <begin position="294"/>
        <end position="322"/>
    </location>
</feature>
<organism evidence="3">
    <name type="scientific">Magallana gigas</name>
    <name type="common">Pacific oyster</name>
    <name type="synonym">Crassostrea gigas</name>
    <dbReference type="NCBI Taxonomy" id="29159"/>
    <lineage>
        <taxon>Eukaryota</taxon>
        <taxon>Metazoa</taxon>
        <taxon>Spiralia</taxon>
        <taxon>Lophotrochozoa</taxon>
        <taxon>Mollusca</taxon>
        <taxon>Bivalvia</taxon>
        <taxon>Autobranchia</taxon>
        <taxon>Pteriomorphia</taxon>
        <taxon>Ostreida</taxon>
        <taxon>Ostreoidea</taxon>
        <taxon>Ostreidae</taxon>
        <taxon>Magallana</taxon>
    </lineage>
</organism>
<dbReference type="HOGENOM" id="CLU_752844_0_0_1"/>
<dbReference type="AlphaFoldDB" id="K1Q998"/>
<reference evidence="3" key="1">
    <citation type="journal article" date="2012" name="Nature">
        <title>The oyster genome reveals stress adaptation and complexity of shell formation.</title>
        <authorList>
            <person name="Zhang G."/>
            <person name="Fang X."/>
            <person name="Guo X."/>
            <person name="Li L."/>
            <person name="Luo R."/>
            <person name="Xu F."/>
            <person name="Yang P."/>
            <person name="Zhang L."/>
            <person name="Wang X."/>
            <person name="Qi H."/>
            <person name="Xiong Z."/>
            <person name="Que H."/>
            <person name="Xie Y."/>
            <person name="Holland P.W."/>
            <person name="Paps J."/>
            <person name="Zhu Y."/>
            <person name="Wu F."/>
            <person name="Chen Y."/>
            <person name="Wang J."/>
            <person name="Peng C."/>
            <person name="Meng J."/>
            <person name="Yang L."/>
            <person name="Liu J."/>
            <person name="Wen B."/>
            <person name="Zhang N."/>
            <person name="Huang Z."/>
            <person name="Zhu Q."/>
            <person name="Feng Y."/>
            <person name="Mount A."/>
            <person name="Hedgecock D."/>
            <person name="Xu Z."/>
            <person name="Liu Y."/>
            <person name="Domazet-Loso T."/>
            <person name="Du Y."/>
            <person name="Sun X."/>
            <person name="Zhang S."/>
            <person name="Liu B."/>
            <person name="Cheng P."/>
            <person name="Jiang X."/>
            <person name="Li J."/>
            <person name="Fan D."/>
            <person name="Wang W."/>
            <person name="Fu W."/>
            <person name="Wang T."/>
            <person name="Wang B."/>
            <person name="Zhang J."/>
            <person name="Peng Z."/>
            <person name="Li Y."/>
            <person name="Li N."/>
            <person name="Wang J."/>
            <person name="Chen M."/>
            <person name="He Y."/>
            <person name="Tan F."/>
            <person name="Song X."/>
            <person name="Zheng Q."/>
            <person name="Huang R."/>
            <person name="Yang H."/>
            <person name="Du X."/>
            <person name="Chen L."/>
            <person name="Yang M."/>
            <person name="Gaffney P.M."/>
            <person name="Wang S."/>
            <person name="Luo L."/>
            <person name="She Z."/>
            <person name="Ming Y."/>
            <person name="Huang W."/>
            <person name="Zhang S."/>
            <person name="Huang B."/>
            <person name="Zhang Y."/>
            <person name="Qu T."/>
            <person name="Ni P."/>
            <person name="Miao G."/>
            <person name="Wang J."/>
            <person name="Wang Q."/>
            <person name="Steinberg C.E."/>
            <person name="Wang H."/>
            <person name="Li N."/>
            <person name="Qian L."/>
            <person name="Zhang G."/>
            <person name="Li Y."/>
            <person name="Yang H."/>
            <person name="Liu X."/>
            <person name="Wang J."/>
            <person name="Yin Y."/>
            <person name="Wang J."/>
        </authorList>
    </citation>
    <scope>NUCLEOTIDE SEQUENCE [LARGE SCALE GENOMIC DNA]</scope>
    <source>
        <strain evidence="3">05x7-T-G4-1.051#20</strain>
    </source>
</reference>
<accession>K1Q998</accession>
<sequence length="368" mass="39852">MEEVKVQVNFNTKLINAVLIKNDTGSSTIVDQAKIDGELAKLFPIQTQDEVWKFEEKLKEEEMANKMVKFLSPIGEENMKKTVRRLLAFMFSNKLAREVNWVGKRGKLAFSKLKLKDILISAEAVGGVVAGGAEGAAGGGVVGAGESISVNCIELSFLGRKASFCLSRESDMYPCTSSPSRSYGDFEEEWIKLGEESYVGIFESGNSPDDPYEPKVKTGVKRKISESEDSLILTPRRDNPTKYKALEGRFLGNSPASPISIASSPPASPKNCNMPSNPPLPIYSPSSPSDVSSNTALQISVPELNSISNLPTPDHNLTQSRNTTVPQTTPAQTAGQYPLKAELSALCELVDSLTFPVLSGRRDINSAA</sequence>
<dbReference type="InterPro" id="IPR032071">
    <property type="entry name" value="DUF4806"/>
</dbReference>
<dbReference type="Pfam" id="PF16064">
    <property type="entry name" value="DUF4806"/>
    <property type="match status" value="1"/>
</dbReference>
<dbReference type="InParanoid" id="K1Q998"/>
<feature type="region of interest" description="Disordered" evidence="1">
    <location>
        <begin position="203"/>
        <end position="239"/>
    </location>
</feature>
<gene>
    <name evidence="3" type="ORF">CGI_10023049</name>
</gene>
<evidence type="ECO:0000313" key="3">
    <source>
        <dbReference type="EMBL" id="EKC25430.1"/>
    </source>
</evidence>
<feature type="compositionally biased region" description="Low complexity" evidence="1">
    <location>
        <begin position="283"/>
        <end position="293"/>
    </location>
</feature>
<dbReference type="EMBL" id="JH816895">
    <property type="protein sequence ID" value="EKC25430.1"/>
    <property type="molecule type" value="Genomic_DNA"/>
</dbReference>
<feature type="region of interest" description="Disordered" evidence="1">
    <location>
        <begin position="255"/>
        <end position="333"/>
    </location>
</feature>
<proteinExistence type="predicted"/>
<name>K1Q998_MAGGI</name>
<evidence type="ECO:0000256" key="1">
    <source>
        <dbReference type="SAM" id="MobiDB-lite"/>
    </source>
</evidence>
<dbReference type="PANTHER" id="PTHR34153:SF2">
    <property type="entry name" value="SI:CH211-262H13.3-RELATED"/>
    <property type="match status" value="1"/>
</dbReference>